<name>A0AA88TXF0_9TELE</name>
<evidence type="ECO:0000313" key="3">
    <source>
        <dbReference type="EMBL" id="KAK2916732.1"/>
    </source>
</evidence>
<feature type="signal peptide" evidence="2">
    <location>
        <begin position="1"/>
        <end position="16"/>
    </location>
</feature>
<accession>A0AA88TXF0</accession>
<feature type="region of interest" description="Disordered" evidence="1">
    <location>
        <begin position="32"/>
        <end position="54"/>
    </location>
</feature>
<proteinExistence type="predicted"/>
<evidence type="ECO:0000256" key="1">
    <source>
        <dbReference type="SAM" id="MobiDB-lite"/>
    </source>
</evidence>
<dbReference type="Proteomes" id="UP001187343">
    <property type="component" value="Unassembled WGS sequence"/>
</dbReference>
<sequence>MCTLLSLLRCISPFNAFKLCVSQPSASSYLTPTPFHKSPPSLNPKASPEEFSDKERLTPAGGHLLFYDAKATGFMTKIQEGLFLFSDQYRWADFDTAPVVKKRPLLAGIPALVWEERSEFAC</sequence>
<evidence type="ECO:0000313" key="4">
    <source>
        <dbReference type="Proteomes" id="UP001187343"/>
    </source>
</evidence>
<evidence type="ECO:0000256" key="2">
    <source>
        <dbReference type="SAM" id="SignalP"/>
    </source>
</evidence>
<feature type="chain" id="PRO_5041682157" evidence="2">
    <location>
        <begin position="17"/>
        <end position="122"/>
    </location>
</feature>
<keyword evidence="4" id="KW-1185">Reference proteome</keyword>
<gene>
    <name evidence="3" type="ORF">Q8A67_001106</name>
</gene>
<keyword evidence="2" id="KW-0732">Signal</keyword>
<organism evidence="3 4">
    <name type="scientific">Cirrhinus molitorella</name>
    <name type="common">mud carp</name>
    <dbReference type="NCBI Taxonomy" id="172907"/>
    <lineage>
        <taxon>Eukaryota</taxon>
        <taxon>Metazoa</taxon>
        <taxon>Chordata</taxon>
        <taxon>Craniata</taxon>
        <taxon>Vertebrata</taxon>
        <taxon>Euteleostomi</taxon>
        <taxon>Actinopterygii</taxon>
        <taxon>Neopterygii</taxon>
        <taxon>Teleostei</taxon>
        <taxon>Ostariophysi</taxon>
        <taxon>Cypriniformes</taxon>
        <taxon>Cyprinidae</taxon>
        <taxon>Labeoninae</taxon>
        <taxon>Labeonini</taxon>
        <taxon>Cirrhinus</taxon>
    </lineage>
</organism>
<reference evidence="3" key="1">
    <citation type="submission" date="2023-08" db="EMBL/GenBank/DDBJ databases">
        <title>Chromosome-level Genome Assembly of mud carp (Cirrhinus molitorella).</title>
        <authorList>
            <person name="Liu H."/>
        </authorList>
    </citation>
    <scope>NUCLEOTIDE SEQUENCE</scope>
    <source>
        <strain evidence="3">Prfri</strain>
        <tissue evidence="3">Muscle</tissue>
    </source>
</reference>
<dbReference type="AlphaFoldDB" id="A0AA88TXF0"/>
<dbReference type="EMBL" id="JAUYZG010000001">
    <property type="protein sequence ID" value="KAK2916732.1"/>
    <property type="molecule type" value="Genomic_DNA"/>
</dbReference>
<comment type="caution">
    <text evidence="3">The sequence shown here is derived from an EMBL/GenBank/DDBJ whole genome shotgun (WGS) entry which is preliminary data.</text>
</comment>
<protein>
    <submittedName>
        <fullName evidence="3">Uncharacterized protein</fullName>
    </submittedName>
</protein>